<keyword evidence="2" id="KW-0378">Hydrolase</keyword>
<dbReference type="RefSeq" id="WP_160208556.1">
    <property type="nucleotide sequence ID" value="NZ_CAMUSJ010000018.1"/>
</dbReference>
<evidence type="ECO:0000313" key="5">
    <source>
        <dbReference type="Proteomes" id="UP000462501"/>
    </source>
</evidence>
<feature type="domain" description="Calcineurin-like phosphoesterase" evidence="1">
    <location>
        <begin position="2"/>
        <end position="133"/>
    </location>
</feature>
<dbReference type="GO" id="GO:0016787">
    <property type="term" value="F:hydrolase activity"/>
    <property type="evidence" value="ECO:0007669"/>
    <property type="project" value="UniProtKB-KW"/>
</dbReference>
<comment type="caution">
    <text evidence="2">The sequence shown here is derived from an EMBL/GenBank/DDBJ whole genome shotgun (WGS) entry which is preliminary data.</text>
</comment>
<evidence type="ECO:0000313" key="3">
    <source>
        <dbReference type="EMBL" id="NDO38761.1"/>
    </source>
</evidence>
<dbReference type="SUPFAM" id="SSF56300">
    <property type="entry name" value="Metallo-dependent phosphatases"/>
    <property type="match status" value="1"/>
</dbReference>
<evidence type="ECO:0000259" key="1">
    <source>
        <dbReference type="Pfam" id="PF00149"/>
    </source>
</evidence>
<accession>A0A845RDF0</accession>
<organism evidence="2 4">
    <name type="scientific">Anaerotruncus colihominis</name>
    <dbReference type="NCBI Taxonomy" id="169435"/>
    <lineage>
        <taxon>Bacteria</taxon>
        <taxon>Bacillati</taxon>
        <taxon>Bacillota</taxon>
        <taxon>Clostridia</taxon>
        <taxon>Eubacteriales</taxon>
        <taxon>Oscillospiraceae</taxon>
        <taxon>Anaerotruncus</taxon>
    </lineage>
</organism>
<dbReference type="Proteomes" id="UP000446348">
    <property type="component" value="Unassembled WGS sequence"/>
</dbReference>
<proteinExistence type="predicted"/>
<evidence type="ECO:0000313" key="4">
    <source>
        <dbReference type="Proteomes" id="UP000446348"/>
    </source>
</evidence>
<dbReference type="EMBL" id="QXWZ01000003">
    <property type="protein sequence ID" value="NBI77713.1"/>
    <property type="molecule type" value="Genomic_DNA"/>
</dbReference>
<reference evidence="2 4" key="1">
    <citation type="submission" date="2018-08" db="EMBL/GenBank/DDBJ databases">
        <title>Murine metabolic-syndrome-specific gut microbial biobank.</title>
        <authorList>
            <person name="Liu C."/>
        </authorList>
    </citation>
    <scope>NUCLEOTIDE SEQUENCE [LARGE SCALE GENOMIC DNA]</scope>
    <source>
        <strain evidence="2 4">X69</strain>
    </source>
</reference>
<reference evidence="3 5" key="2">
    <citation type="submission" date="2019-06" db="EMBL/GenBank/DDBJ databases">
        <title>Draft genome sequences of 15 bacterial species constituting the stable defined intestinal microbiota of the GM15 gnotobiotic mouse model.</title>
        <authorList>
            <person name="Elie C."/>
            <person name="Mathieu A."/>
            <person name="Saliou A."/>
            <person name="Darnaud M."/>
            <person name="Leulier F."/>
            <person name="Tamellini A."/>
        </authorList>
    </citation>
    <scope>NUCLEOTIDE SEQUENCE [LARGE SCALE GENOMIC DNA]</scope>
    <source>
        <strain evidence="3 5">JM4-15</strain>
    </source>
</reference>
<dbReference type="EMBL" id="VIQT01000009">
    <property type="protein sequence ID" value="NDO38761.1"/>
    <property type="molecule type" value="Genomic_DNA"/>
</dbReference>
<dbReference type="Gene3D" id="3.60.21.10">
    <property type="match status" value="1"/>
</dbReference>
<dbReference type="Pfam" id="PF00149">
    <property type="entry name" value="Metallophos"/>
    <property type="match status" value="1"/>
</dbReference>
<sequence>MVYFTADLHFYHDNIIRHVNRPFHSAEEMNRVLVQNWNARVLPYDEVYILGDVTMKGPELAQAVLSRLCGKKYLLRGNHDGFVDRAGFDCTRYFEWVRDYAEIDYANTHFVLFHYPLAEWNGFYKGTIHLHGHQHNRADYNEMQRFNRILRYDAGVDANHMAPVSAAEILTFFSGVATLEDRR</sequence>
<protein>
    <submittedName>
        <fullName evidence="2">Hydrolase</fullName>
    </submittedName>
</protein>
<dbReference type="OrthoDB" id="5380073at2"/>
<dbReference type="Proteomes" id="UP000462501">
    <property type="component" value="Unassembled WGS sequence"/>
</dbReference>
<dbReference type="AlphaFoldDB" id="A0A845RDF0"/>
<dbReference type="InterPro" id="IPR029052">
    <property type="entry name" value="Metallo-depent_PP-like"/>
</dbReference>
<evidence type="ECO:0000313" key="2">
    <source>
        <dbReference type="EMBL" id="NBI77713.1"/>
    </source>
</evidence>
<name>A0A845RDF0_9FIRM</name>
<gene>
    <name evidence="2" type="ORF">D3Z39_02300</name>
    <name evidence="3" type="ORF">FMM72_05760</name>
</gene>
<dbReference type="InterPro" id="IPR004843">
    <property type="entry name" value="Calcineurin-like_PHP"/>
</dbReference>